<reference evidence="2 3" key="1">
    <citation type="submission" date="2016-09" db="EMBL/GenBank/DDBJ databases">
        <title>Extensive genetic diversity and differential bi-allelic expression allows diatom success in the polar Southern Ocean.</title>
        <authorList>
            <consortium name="DOE Joint Genome Institute"/>
            <person name="Mock T."/>
            <person name="Otillar R.P."/>
            <person name="Strauss J."/>
            <person name="Dupont C."/>
            <person name="Frickenhaus S."/>
            <person name="Maumus F."/>
            <person name="Mcmullan M."/>
            <person name="Sanges R."/>
            <person name="Schmutz J."/>
            <person name="Toseland A."/>
            <person name="Valas R."/>
            <person name="Veluchamy A."/>
            <person name="Ward B.J."/>
            <person name="Allen A."/>
            <person name="Barry K."/>
            <person name="Falciatore A."/>
            <person name="Ferrante M."/>
            <person name="Fortunato A.E."/>
            <person name="Gloeckner G."/>
            <person name="Gruber A."/>
            <person name="Hipkin R."/>
            <person name="Janech M."/>
            <person name="Kroth P."/>
            <person name="Leese F."/>
            <person name="Lindquist E."/>
            <person name="Lyon B.R."/>
            <person name="Martin J."/>
            <person name="Mayer C."/>
            <person name="Parker M."/>
            <person name="Quesneville H."/>
            <person name="Raymond J."/>
            <person name="Uhlig C."/>
            <person name="Valentin K.U."/>
            <person name="Worden A.Z."/>
            <person name="Armbrust E.V."/>
            <person name="Bowler C."/>
            <person name="Green B."/>
            <person name="Moulton V."/>
            <person name="Van Oosterhout C."/>
            <person name="Grigoriev I."/>
        </authorList>
    </citation>
    <scope>NUCLEOTIDE SEQUENCE [LARGE SCALE GENOMIC DNA]</scope>
    <source>
        <strain evidence="2 3">CCMP1102</strain>
    </source>
</reference>
<feature type="region of interest" description="Disordered" evidence="1">
    <location>
        <begin position="228"/>
        <end position="263"/>
    </location>
</feature>
<feature type="compositionally biased region" description="Polar residues" evidence="1">
    <location>
        <begin position="611"/>
        <end position="623"/>
    </location>
</feature>
<dbReference type="KEGG" id="fcy:FRACYDRAFT_249239"/>
<feature type="region of interest" description="Disordered" evidence="1">
    <location>
        <begin position="995"/>
        <end position="1264"/>
    </location>
</feature>
<feature type="compositionally biased region" description="Polar residues" evidence="1">
    <location>
        <begin position="995"/>
        <end position="1013"/>
    </location>
</feature>
<keyword evidence="3" id="KW-1185">Reference proteome</keyword>
<feature type="compositionally biased region" description="Basic and acidic residues" evidence="1">
    <location>
        <begin position="780"/>
        <end position="789"/>
    </location>
</feature>
<proteinExistence type="predicted"/>
<feature type="compositionally biased region" description="Basic and acidic residues" evidence="1">
    <location>
        <begin position="1062"/>
        <end position="1075"/>
    </location>
</feature>
<feature type="region of interest" description="Disordered" evidence="1">
    <location>
        <begin position="872"/>
        <end position="893"/>
    </location>
</feature>
<protein>
    <submittedName>
        <fullName evidence="2">Uncharacterized protein</fullName>
    </submittedName>
</protein>
<feature type="compositionally biased region" description="Basic and acidic residues" evidence="1">
    <location>
        <begin position="1132"/>
        <end position="1145"/>
    </location>
</feature>
<dbReference type="EMBL" id="KV784378">
    <property type="protein sequence ID" value="OEU08895.1"/>
    <property type="molecule type" value="Genomic_DNA"/>
</dbReference>
<accession>A0A1E7ESR7</accession>
<gene>
    <name evidence="2" type="ORF">FRACYDRAFT_249239</name>
</gene>
<feature type="region of interest" description="Disordered" evidence="1">
    <location>
        <begin position="611"/>
        <end position="633"/>
    </location>
</feature>
<feature type="compositionally biased region" description="Basic and acidic residues" evidence="1">
    <location>
        <begin position="649"/>
        <end position="677"/>
    </location>
</feature>
<feature type="compositionally biased region" description="Polar residues" evidence="1">
    <location>
        <begin position="1025"/>
        <end position="1038"/>
    </location>
</feature>
<feature type="region of interest" description="Disordered" evidence="1">
    <location>
        <begin position="780"/>
        <end position="800"/>
    </location>
</feature>
<feature type="compositionally biased region" description="Basic and acidic residues" evidence="1">
    <location>
        <begin position="1157"/>
        <end position="1174"/>
    </location>
</feature>
<feature type="compositionally biased region" description="Low complexity" evidence="1">
    <location>
        <begin position="251"/>
        <end position="263"/>
    </location>
</feature>
<evidence type="ECO:0000313" key="3">
    <source>
        <dbReference type="Proteomes" id="UP000095751"/>
    </source>
</evidence>
<dbReference type="AlphaFoldDB" id="A0A1E7ESR7"/>
<dbReference type="Proteomes" id="UP000095751">
    <property type="component" value="Unassembled WGS sequence"/>
</dbReference>
<feature type="compositionally biased region" description="Polar residues" evidence="1">
    <location>
        <begin position="1085"/>
        <end position="1120"/>
    </location>
</feature>
<feature type="compositionally biased region" description="Basic and acidic residues" evidence="1">
    <location>
        <begin position="1205"/>
        <end position="1218"/>
    </location>
</feature>
<feature type="region of interest" description="Disordered" evidence="1">
    <location>
        <begin position="133"/>
        <end position="197"/>
    </location>
</feature>
<name>A0A1E7ESR7_9STRA</name>
<feature type="compositionally biased region" description="Low complexity" evidence="1">
    <location>
        <begin position="137"/>
        <end position="151"/>
    </location>
</feature>
<feature type="compositionally biased region" description="Polar residues" evidence="1">
    <location>
        <begin position="790"/>
        <end position="800"/>
    </location>
</feature>
<feature type="compositionally biased region" description="Acidic residues" evidence="1">
    <location>
        <begin position="50"/>
        <end position="65"/>
    </location>
</feature>
<feature type="compositionally biased region" description="Basic and acidic residues" evidence="1">
    <location>
        <begin position="876"/>
        <end position="893"/>
    </location>
</feature>
<organism evidence="2 3">
    <name type="scientific">Fragilariopsis cylindrus CCMP1102</name>
    <dbReference type="NCBI Taxonomy" id="635003"/>
    <lineage>
        <taxon>Eukaryota</taxon>
        <taxon>Sar</taxon>
        <taxon>Stramenopiles</taxon>
        <taxon>Ochrophyta</taxon>
        <taxon>Bacillariophyta</taxon>
        <taxon>Bacillariophyceae</taxon>
        <taxon>Bacillariophycidae</taxon>
        <taxon>Bacillariales</taxon>
        <taxon>Bacillariaceae</taxon>
        <taxon>Fragilariopsis</taxon>
    </lineage>
</organism>
<feature type="region of interest" description="Disordered" evidence="1">
    <location>
        <begin position="38"/>
        <end position="70"/>
    </location>
</feature>
<dbReference type="InParanoid" id="A0A1E7ESR7"/>
<feature type="compositionally biased region" description="Low complexity" evidence="1">
    <location>
        <begin position="179"/>
        <end position="197"/>
    </location>
</feature>
<feature type="region of interest" description="Disordered" evidence="1">
    <location>
        <begin position="646"/>
        <end position="677"/>
    </location>
</feature>
<evidence type="ECO:0000256" key="1">
    <source>
        <dbReference type="SAM" id="MobiDB-lite"/>
    </source>
</evidence>
<evidence type="ECO:0000313" key="2">
    <source>
        <dbReference type="EMBL" id="OEU08895.1"/>
    </source>
</evidence>
<sequence length="1264" mass="141019">MNSNPAEQRDDDVGDDFLGERVRSLEFNPAKVYKFVDDIDSDSCSASSDSDSDNDSDTYDIDNDIYDNSTSRGMLPVEIKDLYTGMSKKSDEVDGDGDDYNNKEVLYEESNLARQEEPPTSPRSRLQKLLFQKHRSSTSMATPTPSATPPTLSHSEELKNACARGSIPFLRPTKTKVKSGSSNNYRNNASSSMATPLSSSSSAAAVAAAAHSEELKNAITSHYKQRSLGSSTPFLRPTPKAKLGSNKDATLSPSSVSSSKLGLPPISPKKYSISKIKNAQQNNPNPKADEFFLEIKKWHNKFKLRDIEKDKPPSFDINISYSNKNGIVVDDNENIADENVGNNNKINDDGYDYDVDNTIHDQTMPTFLIQDNSNRKKKKKFWKVRGIFKERSNATSSKPSNIDTIRTCIANDNNDNDDPDNNITEEGIEISNEKQQQSYGNNDDGKLLLLEEEKESIDRNDDVIETTKKAGVQVFHIKREKAAVAVVDDYSKTIRTTTMKKNKNLQQQQPNFMQEREIVKKDTTTTTAALSKNKKKREIKKSKQKHKWIFWNKKMKDEEQQQSVLLNDPLLNNEFIEVTKPRTGHSKVGKREVKEITNHDGSQMNIIIASSQSTTNSRSATTITDDHDSVKQSNQIPTPVSIITVTTQDQRDSDVGVGTEDDHHREDHRDDSTDDSTKIQLIDGKNDEKHGHGMISNVDELCDDKLDDVTITSIGIEIEHLEEDKGDVKNEIEKKNKYWNISDLFRTTRKKDNDEKVSETSDCGTTMAVIPLSMHELEDNGVRSNDENKPSSGVQQQTYNEKTLGLAQSSTKKPIKLPEISFEDRLSNFISLEAANREAVQQCTTTVIDDKESSKSTALLLNVAEKSVVMNNNNESETKETNHPDVNLPKDEEEGKGTTIVATTAEVLQVLEEGDATVLAAPEEEEDRFTMDASADKNEIDDIFTIDTPEEEGVFNTYSSADKDEVWSRDVKDVVKGSSPILGLVESSTAMPTISAGTDKISSVPESPPSCSDSKTRSTSEDCNESTTSGMTEATRNSGVIVPSMPTKLPSRVNSKVSAGKNIDKQQKKKRETDSKPSSLEMITLKNNTTDSITKKSIQRTKTAPTPSISLREQPPQQKQRTQKDNIQCAKSIEKGKTKKSDRISTAKVQKSTDPFGNKDTEKDKKSEKKRKPELSSTSLFVGKDTRKEKRKERKAQMSTTLFGKDTEEVKYGGKKAELSTTLFGAGGNRQKNQQQQKRNKKKENKTSTERKSKLLSYTLFQNS</sequence>